<sequence length="427" mass="46516">MSPEAARRCALAASGLAGPRPRTADARSLRRVFDTLRLSQVDSVSRVVRSHYLPFFSRLGAYPQPTLDRLLGQAPRMGVEYWAHAAAYAHPSTVAMFDGRRADWYRHDYGQADPEHGAAFARLMRELLAALAEGPGTARELAARVEHGLPERRRDHWGWNPTRTKSALEALFAAGSASVARRNQHFEKVFALPADVHPDLPAPELRFGPPDDPQAGMRTGVRLPRGIGGRSNDAQGLIRQAAAALGVASLDCLADYFRLTVAEARRAAHALTAAGELIPVEVAGREAFRWLAARVPRAVDACALLAPFDPLVFNRRRIAWLFGFDYRISIYTPAHLREHGYYVMPFLCGERLVARVDAVADRAAGTLSARAHWEPCARAGEAGPAGRAPTGPSASGAVPARLRARLSAELEELARWLGLGRVQSTLS</sequence>
<gene>
    <name evidence="1" type="ORF">GSY69_13225</name>
</gene>
<name>A0A6N9HBQ7_9MICO</name>
<evidence type="ECO:0000313" key="2">
    <source>
        <dbReference type="Proteomes" id="UP000469215"/>
    </source>
</evidence>
<dbReference type="Proteomes" id="UP000469215">
    <property type="component" value="Unassembled WGS sequence"/>
</dbReference>
<dbReference type="InterPro" id="IPR009351">
    <property type="entry name" value="AlkZ-like"/>
</dbReference>
<proteinExistence type="predicted"/>
<dbReference type="AlphaFoldDB" id="A0A6N9HBQ7"/>
<accession>A0A6N9HBQ7</accession>
<keyword evidence="2" id="KW-1185">Reference proteome</keyword>
<organism evidence="1 2">
    <name type="scientific">Brevibacterium rongguiense</name>
    <dbReference type="NCBI Taxonomy" id="2695267"/>
    <lineage>
        <taxon>Bacteria</taxon>
        <taxon>Bacillati</taxon>
        <taxon>Actinomycetota</taxon>
        <taxon>Actinomycetes</taxon>
        <taxon>Micrococcales</taxon>
        <taxon>Brevibacteriaceae</taxon>
        <taxon>Brevibacterium</taxon>
    </lineage>
</organism>
<comment type="caution">
    <text evidence="1">The sequence shown here is derived from an EMBL/GenBank/DDBJ whole genome shotgun (WGS) entry which is preliminary data.</text>
</comment>
<reference evidence="1 2" key="1">
    <citation type="submission" date="2020-01" db="EMBL/GenBank/DDBJ databases">
        <authorList>
            <person name="Deng T."/>
        </authorList>
    </citation>
    <scope>NUCLEOTIDE SEQUENCE [LARGE SCALE GENOMIC DNA]</scope>
    <source>
        <strain evidence="1 2">5221</strain>
    </source>
</reference>
<dbReference type="EMBL" id="WWEQ01000092">
    <property type="protein sequence ID" value="MYM20894.1"/>
    <property type="molecule type" value="Genomic_DNA"/>
</dbReference>
<dbReference type="PANTHER" id="PTHR30528:SF0">
    <property type="entry name" value="CYTOPLASMIC PROTEIN"/>
    <property type="match status" value="1"/>
</dbReference>
<protein>
    <submittedName>
        <fullName evidence="1">Winged helix-turn-helix domain-containing protein</fullName>
    </submittedName>
</protein>
<dbReference type="Pfam" id="PF06224">
    <property type="entry name" value="AlkZ-like"/>
    <property type="match status" value="1"/>
</dbReference>
<evidence type="ECO:0000313" key="1">
    <source>
        <dbReference type="EMBL" id="MYM20894.1"/>
    </source>
</evidence>
<dbReference type="PANTHER" id="PTHR30528">
    <property type="entry name" value="CYTOPLASMIC PROTEIN"/>
    <property type="match status" value="1"/>
</dbReference>